<feature type="repeat" description="ANK" evidence="3">
    <location>
        <begin position="22"/>
        <end position="54"/>
    </location>
</feature>
<proteinExistence type="predicted"/>
<dbReference type="Proteomes" id="UP000232323">
    <property type="component" value="Unassembled WGS sequence"/>
</dbReference>
<name>A0A250XFF5_9CHLO</name>
<feature type="repeat" description="ANK" evidence="3">
    <location>
        <begin position="307"/>
        <end position="339"/>
    </location>
</feature>
<dbReference type="OrthoDB" id="549361at2759"/>
<dbReference type="Gene3D" id="1.25.40.20">
    <property type="entry name" value="Ankyrin repeat-containing domain"/>
    <property type="match status" value="3"/>
</dbReference>
<dbReference type="InterPro" id="IPR036770">
    <property type="entry name" value="Ankyrin_rpt-contain_sf"/>
</dbReference>
<evidence type="ECO:0000256" key="1">
    <source>
        <dbReference type="ARBA" id="ARBA00022737"/>
    </source>
</evidence>
<dbReference type="AlphaFoldDB" id="A0A250XFF5"/>
<evidence type="ECO:0000256" key="3">
    <source>
        <dbReference type="PROSITE-ProRule" id="PRU00023"/>
    </source>
</evidence>
<dbReference type="InterPro" id="IPR002110">
    <property type="entry name" value="Ankyrin_rpt"/>
</dbReference>
<dbReference type="PROSITE" id="PS50088">
    <property type="entry name" value="ANK_REPEAT"/>
    <property type="match status" value="3"/>
</dbReference>
<protein>
    <submittedName>
        <fullName evidence="5">Uncharacterized protein</fullName>
    </submittedName>
</protein>
<keyword evidence="6" id="KW-1185">Reference proteome</keyword>
<feature type="compositionally biased region" description="Acidic residues" evidence="4">
    <location>
        <begin position="454"/>
        <end position="480"/>
    </location>
</feature>
<feature type="compositionally biased region" description="Basic and acidic residues" evidence="4">
    <location>
        <begin position="435"/>
        <end position="453"/>
    </location>
</feature>
<dbReference type="PANTHER" id="PTHR24198:SF165">
    <property type="entry name" value="ANKYRIN REPEAT-CONTAINING PROTEIN-RELATED"/>
    <property type="match status" value="1"/>
</dbReference>
<comment type="caution">
    <text evidence="5">The sequence shown here is derived from an EMBL/GenBank/DDBJ whole genome shotgun (WGS) entry which is preliminary data.</text>
</comment>
<reference evidence="5 6" key="1">
    <citation type="submission" date="2017-08" db="EMBL/GenBank/DDBJ databases">
        <title>Acidophilic green algal genome provides insights into adaptation to an acidic environment.</title>
        <authorList>
            <person name="Hirooka S."/>
            <person name="Hirose Y."/>
            <person name="Kanesaki Y."/>
            <person name="Higuchi S."/>
            <person name="Fujiwara T."/>
            <person name="Onuma R."/>
            <person name="Era A."/>
            <person name="Ohbayashi R."/>
            <person name="Uzuka A."/>
            <person name="Nozaki H."/>
            <person name="Yoshikawa H."/>
            <person name="Miyagishima S.Y."/>
        </authorList>
    </citation>
    <scope>NUCLEOTIDE SEQUENCE [LARGE SCALE GENOMIC DNA]</scope>
    <source>
        <strain evidence="5 6">NIES-2499</strain>
    </source>
</reference>
<gene>
    <name evidence="5" type="ORF">CEUSTIGMA_g9239.t1</name>
</gene>
<dbReference type="SUPFAM" id="SSF48403">
    <property type="entry name" value="Ankyrin repeat"/>
    <property type="match status" value="1"/>
</dbReference>
<dbReference type="PANTHER" id="PTHR24198">
    <property type="entry name" value="ANKYRIN REPEAT AND PROTEIN KINASE DOMAIN-CONTAINING PROTEIN"/>
    <property type="match status" value="1"/>
</dbReference>
<evidence type="ECO:0000313" key="5">
    <source>
        <dbReference type="EMBL" id="GAX81811.1"/>
    </source>
</evidence>
<dbReference type="STRING" id="1157962.A0A250XFF5"/>
<organism evidence="5 6">
    <name type="scientific">Chlamydomonas eustigma</name>
    <dbReference type="NCBI Taxonomy" id="1157962"/>
    <lineage>
        <taxon>Eukaryota</taxon>
        <taxon>Viridiplantae</taxon>
        <taxon>Chlorophyta</taxon>
        <taxon>core chlorophytes</taxon>
        <taxon>Chlorophyceae</taxon>
        <taxon>CS clade</taxon>
        <taxon>Chlamydomonadales</taxon>
        <taxon>Chlamydomonadaceae</taxon>
        <taxon>Chlamydomonas</taxon>
    </lineage>
</organism>
<accession>A0A250XFF5</accession>
<dbReference type="PRINTS" id="PR01415">
    <property type="entry name" value="ANKYRIN"/>
</dbReference>
<feature type="repeat" description="ANK" evidence="3">
    <location>
        <begin position="55"/>
        <end position="81"/>
    </location>
</feature>
<sequence length="480" mass="51545">MMSVYNLLVDSGADPVLQVDALGRSALHFAAAKGAEAIAIALLELGLKPYQLDKQKNTPLHLAAMRGQQHTVEMLLQKSDDTVAALLTPNKEGLCTYHLALKAGHEEKAQNSVLQLMESLGEQFSTPIMLKKGVIKETVLLLAVGSHQDRVVKKLLDMGVDANEPSHSGEVPLSRCFACITEETYDRDAAIFDMLMGAGSAIDVKSQDDHPLLAICKNDLSNFAQRAVAVMAQKGPLDWDHHDSRGYTPLMLAAFHDNAWLVNYLVHTVGISPNDPSQRTKEGPPMVIGSSGSGCCKKPIMSAGTVGNQTPLMCAAKGASVNALKVLLSYGADVHAVDTQGQTALAYALTLDKKETTECAQVLLSYGAKTKIQKQLSGGRERLVDIVDITGESWVHRAVRYGLSAFIESWASYGGSLEVLASTPEDADDMPGAELKAEEKQAFIDSEPTLRDEGAEEEEADEVVGAEEDGGEDSENEAEE</sequence>
<dbReference type="SMART" id="SM00248">
    <property type="entry name" value="ANK"/>
    <property type="match status" value="6"/>
</dbReference>
<dbReference type="Pfam" id="PF12796">
    <property type="entry name" value="Ank_2"/>
    <property type="match status" value="2"/>
</dbReference>
<keyword evidence="1" id="KW-0677">Repeat</keyword>
<dbReference type="EMBL" id="BEGY01000071">
    <property type="protein sequence ID" value="GAX81811.1"/>
    <property type="molecule type" value="Genomic_DNA"/>
</dbReference>
<evidence type="ECO:0000256" key="2">
    <source>
        <dbReference type="ARBA" id="ARBA00023043"/>
    </source>
</evidence>
<evidence type="ECO:0000313" key="6">
    <source>
        <dbReference type="Proteomes" id="UP000232323"/>
    </source>
</evidence>
<evidence type="ECO:0000256" key="4">
    <source>
        <dbReference type="SAM" id="MobiDB-lite"/>
    </source>
</evidence>
<feature type="region of interest" description="Disordered" evidence="4">
    <location>
        <begin position="424"/>
        <end position="480"/>
    </location>
</feature>
<keyword evidence="2 3" id="KW-0040">ANK repeat</keyword>
<dbReference type="PROSITE" id="PS50297">
    <property type="entry name" value="ANK_REP_REGION"/>
    <property type="match status" value="2"/>
</dbReference>